<keyword evidence="8 19" id="KW-0132">Cell division</keyword>
<dbReference type="Pfam" id="PF02873">
    <property type="entry name" value="MurB_C"/>
    <property type="match status" value="1"/>
</dbReference>
<dbReference type="SUPFAM" id="SSF56176">
    <property type="entry name" value="FAD-binding/transporter-associated domain-like"/>
    <property type="match status" value="1"/>
</dbReference>
<evidence type="ECO:0000256" key="2">
    <source>
        <dbReference type="ARBA" id="ARBA00003921"/>
    </source>
</evidence>
<feature type="active site" description="Proton donor" evidence="19">
    <location>
        <position position="234"/>
    </location>
</feature>
<dbReference type="GO" id="GO:0071555">
    <property type="term" value="P:cell wall organization"/>
    <property type="evidence" value="ECO:0007669"/>
    <property type="project" value="UniProtKB-KW"/>
</dbReference>
<dbReference type="GO" id="GO:0009252">
    <property type="term" value="P:peptidoglycan biosynthetic process"/>
    <property type="evidence" value="ECO:0007669"/>
    <property type="project" value="UniProtKB-UniRule"/>
</dbReference>
<evidence type="ECO:0000256" key="18">
    <source>
        <dbReference type="ARBA" id="ARBA00048914"/>
    </source>
</evidence>
<evidence type="ECO:0000256" key="15">
    <source>
        <dbReference type="ARBA" id="ARBA00023306"/>
    </source>
</evidence>
<protein>
    <recommendedName>
        <fullName evidence="6 19">UDP-N-acetylenolpyruvoylglucosamine reductase</fullName>
        <ecNumber evidence="5 19">1.3.1.98</ecNumber>
    </recommendedName>
    <alternativeName>
        <fullName evidence="17 19">UDP-N-acetylmuramate dehydrogenase</fullName>
    </alternativeName>
</protein>
<evidence type="ECO:0000313" key="21">
    <source>
        <dbReference type="EMBL" id="QWG00110.1"/>
    </source>
</evidence>
<proteinExistence type="inferred from homology"/>
<evidence type="ECO:0000256" key="13">
    <source>
        <dbReference type="ARBA" id="ARBA00022984"/>
    </source>
</evidence>
<keyword evidence="10 19" id="KW-0274">FAD</keyword>
<dbReference type="InterPro" id="IPR016169">
    <property type="entry name" value="FAD-bd_PCMH_sub2"/>
</dbReference>
<evidence type="ECO:0000256" key="14">
    <source>
        <dbReference type="ARBA" id="ARBA00023002"/>
    </source>
</evidence>
<dbReference type="NCBIfam" id="NF000755">
    <property type="entry name" value="PRK00046.1"/>
    <property type="match status" value="1"/>
</dbReference>
<evidence type="ECO:0000256" key="10">
    <source>
        <dbReference type="ARBA" id="ARBA00022827"/>
    </source>
</evidence>
<keyword evidence="12 19" id="KW-0133">Cell shape</keyword>
<dbReference type="HAMAP" id="MF_00037">
    <property type="entry name" value="MurB"/>
    <property type="match status" value="1"/>
</dbReference>
<dbReference type="RefSeq" id="WP_169663437.1">
    <property type="nucleotide sequence ID" value="NZ_CP076132.1"/>
</dbReference>
<accession>A0AAX1N1W9</accession>
<evidence type="ECO:0000259" key="20">
    <source>
        <dbReference type="PROSITE" id="PS51387"/>
    </source>
</evidence>
<keyword evidence="22" id="KW-1185">Reference proteome</keyword>
<evidence type="ECO:0000256" key="7">
    <source>
        <dbReference type="ARBA" id="ARBA00022490"/>
    </source>
</evidence>
<dbReference type="GO" id="GO:0005829">
    <property type="term" value="C:cytosol"/>
    <property type="evidence" value="ECO:0007669"/>
    <property type="project" value="TreeGrafter"/>
</dbReference>
<dbReference type="EC" id="1.3.1.98" evidence="5 19"/>
<keyword evidence="7 19" id="KW-0963">Cytoplasm</keyword>
<dbReference type="InterPro" id="IPR036318">
    <property type="entry name" value="FAD-bd_PCMH-like_sf"/>
</dbReference>
<gene>
    <name evidence="19 21" type="primary">murB</name>
    <name evidence="21" type="ORF">KMW28_10630</name>
</gene>
<reference evidence="21 22" key="1">
    <citation type="submission" date="2021-05" db="EMBL/GenBank/DDBJ databases">
        <title>Comparative genomic studies on the polysaccharide-degrading batcterial strains of the Flammeovirga genus.</title>
        <authorList>
            <person name="Zewei F."/>
            <person name="Zheng Z."/>
            <person name="Yu L."/>
            <person name="Ruyue G."/>
            <person name="Yanhong M."/>
            <person name="Yuanyuan C."/>
            <person name="Jingyan G."/>
            <person name="Wenjun H."/>
        </authorList>
    </citation>
    <scope>NUCLEOTIDE SEQUENCE [LARGE SCALE GENOMIC DNA]</scope>
    <source>
        <strain evidence="21 22">NBRC:100898</strain>
    </source>
</reference>
<comment type="cofactor">
    <cofactor evidence="1 19">
        <name>FAD</name>
        <dbReference type="ChEBI" id="CHEBI:57692"/>
    </cofactor>
</comment>
<dbReference type="Gene3D" id="3.90.78.10">
    <property type="entry name" value="UDP-N-acetylenolpyruvoylglucosamine reductase, C-terminal domain"/>
    <property type="match status" value="1"/>
</dbReference>
<dbReference type="Proteomes" id="UP000678679">
    <property type="component" value="Chromosome 1"/>
</dbReference>
<dbReference type="Gene3D" id="3.30.465.10">
    <property type="match status" value="1"/>
</dbReference>
<keyword evidence="11 19" id="KW-0521">NADP</keyword>
<dbReference type="AlphaFoldDB" id="A0AAX1N1W9"/>
<evidence type="ECO:0000256" key="19">
    <source>
        <dbReference type="HAMAP-Rule" id="MF_00037"/>
    </source>
</evidence>
<evidence type="ECO:0000256" key="16">
    <source>
        <dbReference type="ARBA" id="ARBA00023316"/>
    </source>
</evidence>
<evidence type="ECO:0000256" key="9">
    <source>
        <dbReference type="ARBA" id="ARBA00022630"/>
    </source>
</evidence>
<dbReference type="Gene3D" id="3.30.43.10">
    <property type="entry name" value="Uridine Diphospho-n-acetylenolpyruvylglucosamine Reductase, domain 2"/>
    <property type="match status" value="1"/>
</dbReference>
<organism evidence="21 22">
    <name type="scientific">Flammeovirga yaeyamensis</name>
    <dbReference type="NCBI Taxonomy" id="367791"/>
    <lineage>
        <taxon>Bacteria</taxon>
        <taxon>Pseudomonadati</taxon>
        <taxon>Bacteroidota</taxon>
        <taxon>Cytophagia</taxon>
        <taxon>Cytophagales</taxon>
        <taxon>Flammeovirgaceae</taxon>
        <taxon>Flammeovirga</taxon>
    </lineage>
</organism>
<comment type="function">
    <text evidence="2 19">Cell wall formation.</text>
</comment>
<comment type="pathway">
    <text evidence="4 19">Cell wall biogenesis; peptidoglycan biosynthesis.</text>
</comment>
<dbReference type="InterPro" id="IPR011601">
    <property type="entry name" value="MurB_C"/>
</dbReference>
<dbReference type="Pfam" id="PF01565">
    <property type="entry name" value="FAD_binding_4"/>
    <property type="match status" value="1"/>
</dbReference>
<dbReference type="SUPFAM" id="SSF56194">
    <property type="entry name" value="Uridine diphospho-N-Acetylenolpyruvylglucosamine reductase, MurB, C-terminal domain"/>
    <property type="match status" value="1"/>
</dbReference>
<dbReference type="InterPro" id="IPR036635">
    <property type="entry name" value="MurB_C_sf"/>
</dbReference>
<evidence type="ECO:0000256" key="1">
    <source>
        <dbReference type="ARBA" id="ARBA00001974"/>
    </source>
</evidence>
<evidence type="ECO:0000313" key="22">
    <source>
        <dbReference type="Proteomes" id="UP000678679"/>
    </source>
</evidence>
<comment type="subcellular location">
    <subcellularLocation>
        <location evidence="3 19">Cytoplasm</location>
    </subcellularLocation>
</comment>
<dbReference type="PANTHER" id="PTHR21071:SF4">
    <property type="entry name" value="UDP-N-ACETYLENOLPYRUVOYLGLUCOSAMINE REDUCTASE"/>
    <property type="match status" value="1"/>
</dbReference>
<dbReference type="InterPro" id="IPR016167">
    <property type="entry name" value="FAD-bd_PCMH_sub1"/>
</dbReference>
<dbReference type="GO" id="GO:0008360">
    <property type="term" value="P:regulation of cell shape"/>
    <property type="evidence" value="ECO:0007669"/>
    <property type="project" value="UniProtKB-KW"/>
</dbReference>
<keyword evidence="15 19" id="KW-0131">Cell cycle</keyword>
<dbReference type="NCBIfam" id="TIGR00179">
    <property type="entry name" value="murB"/>
    <property type="match status" value="1"/>
</dbReference>
<keyword evidence="16 19" id="KW-0961">Cell wall biogenesis/degradation</keyword>
<evidence type="ECO:0000256" key="6">
    <source>
        <dbReference type="ARBA" id="ARBA00015188"/>
    </source>
</evidence>
<evidence type="ECO:0000256" key="3">
    <source>
        <dbReference type="ARBA" id="ARBA00004496"/>
    </source>
</evidence>
<sequence>MIEPNISLLPYHTFGAKVQAKEFTTVKSENELVKILKEQPKKFLLLGGGSNILFTQDFEGLIIKNEIPGFEVINETDDYVDIQIGAGENWHETVMKTVQKGWQGIENLALIPGTVGAAPIQNIGAYGVEAKDVILSVDFINHDNLEKTTFSKEECHFGYRNSIFKHDLKGKASITSIKIRLSKKWKFNTSYGAINDKILEKNIKELTPDSLANIIIEIRNSKLPDPKVIGNCGSFFKNPVVSKLEADKIISKFPNAPHYVIDENHTKIPAGWLIEQSGWKGKIKGNVGTYSKQALVLINNGGATGEEAWDLAMTIKRDVFTKFGIEIEPEVNII</sequence>
<dbReference type="InterPro" id="IPR006094">
    <property type="entry name" value="Oxid_FAD_bind_N"/>
</dbReference>
<name>A0AAX1N1W9_9BACT</name>
<evidence type="ECO:0000256" key="4">
    <source>
        <dbReference type="ARBA" id="ARBA00004752"/>
    </source>
</evidence>
<evidence type="ECO:0000256" key="12">
    <source>
        <dbReference type="ARBA" id="ARBA00022960"/>
    </source>
</evidence>
<dbReference type="InterPro" id="IPR016166">
    <property type="entry name" value="FAD-bd_PCMH"/>
</dbReference>
<evidence type="ECO:0000256" key="8">
    <source>
        <dbReference type="ARBA" id="ARBA00022618"/>
    </source>
</evidence>
<feature type="domain" description="FAD-binding PCMH-type" evidence="20">
    <location>
        <begin position="16"/>
        <end position="184"/>
    </location>
</feature>
<evidence type="ECO:0000256" key="5">
    <source>
        <dbReference type="ARBA" id="ARBA00012518"/>
    </source>
</evidence>
<dbReference type="GO" id="GO:0051301">
    <property type="term" value="P:cell division"/>
    <property type="evidence" value="ECO:0007669"/>
    <property type="project" value="UniProtKB-KW"/>
</dbReference>
<evidence type="ECO:0000256" key="17">
    <source>
        <dbReference type="ARBA" id="ARBA00031026"/>
    </source>
</evidence>
<dbReference type="GO" id="GO:0008762">
    <property type="term" value="F:UDP-N-acetylmuramate dehydrogenase activity"/>
    <property type="evidence" value="ECO:0007669"/>
    <property type="project" value="UniProtKB-UniRule"/>
</dbReference>
<comment type="similarity">
    <text evidence="19">Belongs to the MurB family.</text>
</comment>
<comment type="catalytic activity">
    <reaction evidence="18 19">
        <text>UDP-N-acetyl-alpha-D-muramate + NADP(+) = UDP-N-acetyl-3-O-(1-carboxyvinyl)-alpha-D-glucosamine + NADPH + H(+)</text>
        <dbReference type="Rhea" id="RHEA:12248"/>
        <dbReference type="ChEBI" id="CHEBI:15378"/>
        <dbReference type="ChEBI" id="CHEBI:57783"/>
        <dbReference type="ChEBI" id="CHEBI:58349"/>
        <dbReference type="ChEBI" id="CHEBI:68483"/>
        <dbReference type="ChEBI" id="CHEBI:70757"/>
        <dbReference type="EC" id="1.3.1.98"/>
    </reaction>
</comment>
<dbReference type="PROSITE" id="PS51387">
    <property type="entry name" value="FAD_PCMH"/>
    <property type="match status" value="1"/>
</dbReference>
<dbReference type="InterPro" id="IPR003170">
    <property type="entry name" value="MurB"/>
</dbReference>
<feature type="active site" evidence="19">
    <location>
        <position position="330"/>
    </location>
</feature>
<dbReference type="GO" id="GO:0071949">
    <property type="term" value="F:FAD binding"/>
    <property type="evidence" value="ECO:0007669"/>
    <property type="project" value="InterPro"/>
</dbReference>
<keyword evidence="13 19" id="KW-0573">Peptidoglycan synthesis</keyword>
<feature type="active site" evidence="19">
    <location>
        <position position="160"/>
    </location>
</feature>
<dbReference type="EMBL" id="CP076132">
    <property type="protein sequence ID" value="QWG00110.1"/>
    <property type="molecule type" value="Genomic_DNA"/>
</dbReference>
<dbReference type="PANTHER" id="PTHR21071">
    <property type="entry name" value="UDP-N-ACETYLENOLPYRUVOYLGLUCOSAMINE REDUCTASE"/>
    <property type="match status" value="1"/>
</dbReference>
<dbReference type="KEGG" id="fya:KMW28_10630"/>
<keyword evidence="14 19" id="KW-0560">Oxidoreductase</keyword>
<evidence type="ECO:0000256" key="11">
    <source>
        <dbReference type="ARBA" id="ARBA00022857"/>
    </source>
</evidence>
<keyword evidence="9 19" id="KW-0285">Flavoprotein</keyword>